<evidence type="ECO:0000313" key="15">
    <source>
        <dbReference type="Proteomes" id="UP001501221"/>
    </source>
</evidence>
<dbReference type="PANTHER" id="PTHR30040">
    <property type="entry name" value="THIAMINE BIOSYNTHESIS LIPOPROTEIN APBE"/>
    <property type="match status" value="1"/>
</dbReference>
<accession>A0ABN0SY87</accession>
<sequence>MGTTYSVILKSDTASPEAVYEDIETELKDINQLMSTYIPDSEINRFNSLKDDSCFHFSDKSWEVLVAAQKVYHATNGAFDITMGPLISRWGFNVEEYDEKVPTSVEVNSLLAKVGTNKLNYDFTNQCISKRLPEITINLSAIAKGYGVDRVAHIVEQHGVFDYLVEIGGETKAKGRNPSSTVWRVAVENPSSLSQREMLVVGLTDTSIATSGDYRNYYTVDGKRFSHTIDPETGYPVEHTLSSVSVIHSQNMYADAYATAFSVMGVERSLELANRLDLPVFIVEHSNKQDEEANTHSNDQFGSYILTH</sequence>
<evidence type="ECO:0000256" key="1">
    <source>
        <dbReference type="ARBA" id="ARBA00001946"/>
    </source>
</evidence>
<dbReference type="InterPro" id="IPR024932">
    <property type="entry name" value="ApbE"/>
</dbReference>
<evidence type="ECO:0000256" key="10">
    <source>
        <dbReference type="ARBA" id="ARBA00031306"/>
    </source>
</evidence>
<keyword evidence="9 12" id="KW-0460">Magnesium</keyword>
<keyword evidence="15" id="KW-1185">Reference proteome</keyword>
<proteinExistence type="inferred from homology"/>
<evidence type="ECO:0000256" key="3">
    <source>
        <dbReference type="ARBA" id="ARBA00011955"/>
    </source>
</evidence>
<name>A0ABN0SY87_9GAMM</name>
<evidence type="ECO:0000256" key="2">
    <source>
        <dbReference type="ARBA" id="ARBA00008282"/>
    </source>
</evidence>
<dbReference type="Proteomes" id="UP001501221">
    <property type="component" value="Unassembled WGS sequence"/>
</dbReference>
<evidence type="ECO:0000313" key="14">
    <source>
        <dbReference type="EMBL" id="GAA0206281.1"/>
    </source>
</evidence>
<comment type="caution">
    <text evidence="14">The sequence shown here is derived from an EMBL/GenBank/DDBJ whole genome shotgun (WGS) entry which is preliminary data.</text>
</comment>
<gene>
    <name evidence="14" type="ORF">GCM10009123_12190</name>
</gene>
<organism evidence="14 15">
    <name type="scientific">Kangiella japonica</name>
    <dbReference type="NCBI Taxonomy" id="647384"/>
    <lineage>
        <taxon>Bacteria</taxon>
        <taxon>Pseudomonadati</taxon>
        <taxon>Pseudomonadota</taxon>
        <taxon>Gammaproteobacteria</taxon>
        <taxon>Kangiellales</taxon>
        <taxon>Kangiellaceae</taxon>
        <taxon>Kangiella</taxon>
    </lineage>
</organism>
<comment type="catalytic activity">
    <reaction evidence="11 12">
        <text>L-threonyl-[protein] + FAD = FMN-L-threonyl-[protein] + AMP + H(+)</text>
        <dbReference type="Rhea" id="RHEA:36847"/>
        <dbReference type="Rhea" id="RHEA-COMP:11060"/>
        <dbReference type="Rhea" id="RHEA-COMP:11061"/>
        <dbReference type="ChEBI" id="CHEBI:15378"/>
        <dbReference type="ChEBI" id="CHEBI:30013"/>
        <dbReference type="ChEBI" id="CHEBI:57692"/>
        <dbReference type="ChEBI" id="CHEBI:74257"/>
        <dbReference type="ChEBI" id="CHEBI:456215"/>
        <dbReference type="EC" id="2.7.1.180"/>
    </reaction>
</comment>
<evidence type="ECO:0000256" key="9">
    <source>
        <dbReference type="ARBA" id="ARBA00022842"/>
    </source>
</evidence>
<evidence type="ECO:0000256" key="6">
    <source>
        <dbReference type="ARBA" id="ARBA00022679"/>
    </source>
</evidence>
<keyword evidence="8 12" id="KW-0274">FAD</keyword>
<dbReference type="GO" id="GO:0016740">
    <property type="term" value="F:transferase activity"/>
    <property type="evidence" value="ECO:0007669"/>
    <property type="project" value="UniProtKB-KW"/>
</dbReference>
<comment type="cofactor">
    <cofactor evidence="1">
        <name>Mg(2+)</name>
        <dbReference type="ChEBI" id="CHEBI:18420"/>
    </cofactor>
</comment>
<reference evidence="14 15" key="1">
    <citation type="journal article" date="2019" name="Int. J. Syst. Evol. Microbiol.">
        <title>The Global Catalogue of Microorganisms (GCM) 10K type strain sequencing project: providing services to taxonomists for standard genome sequencing and annotation.</title>
        <authorList>
            <consortium name="The Broad Institute Genomics Platform"/>
            <consortium name="The Broad Institute Genome Sequencing Center for Infectious Disease"/>
            <person name="Wu L."/>
            <person name="Ma J."/>
        </authorList>
    </citation>
    <scope>NUCLEOTIDE SEQUENCE [LARGE SCALE GENOMIC DNA]</scope>
    <source>
        <strain evidence="14 15">JCM 16211</strain>
    </source>
</reference>
<dbReference type="EMBL" id="BAAAFM010000003">
    <property type="protein sequence ID" value="GAA0206281.1"/>
    <property type="molecule type" value="Genomic_DNA"/>
</dbReference>
<dbReference type="EC" id="2.7.1.180" evidence="3 12"/>
<dbReference type="Gene3D" id="3.10.520.10">
    <property type="entry name" value="ApbE-like domains"/>
    <property type="match status" value="1"/>
</dbReference>
<dbReference type="SUPFAM" id="SSF143631">
    <property type="entry name" value="ApbE-like"/>
    <property type="match status" value="1"/>
</dbReference>
<dbReference type="PIRSF" id="PIRSF006268">
    <property type="entry name" value="ApbE"/>
    <property type="match status" value="1"/>
</dbReference>
<keyword evidence="6 12" id="KW-0808">Transferase</keyword>
<dbReference type="PANTHER" id="PTHR30040:SF2">
    <property type="entry name" value="FAD:PROTEIN FMN TRANSFERASE"/>
    <property type="match status" value="1"/>
</dbReference>
<dbReference type="Pfam" id="PF02424">
    <property type="entry name" value="ApbE"/>
    <property type="match status" value="1"/>
</dbReference>
<evidence type="ECO:0000256" key="4">
    <source>
        <dbReference type="ARBA" id="ARBA00016337"/>
    </source>
</evidence>
<feature type="region of interest" description="Disordered" evidence="13">
    <location>
        <begin position="289"/>
        <end position="308"/>
    </location>
</feature>
<dbReference type="InterPro" id="IPR003374">
    <property type="entry name" value="ApbE-like_sf"/>
</dbReference>
<evidence type="ECO:0000256" key="5">
    <source>
        <dbReference type="ARBA" id="ARBA00022630"/>
    </source>
</evidence>
<keyword evidence="5 12" id="KW-0285">Flavoprotein</keyword>
<evidence type="ECO:0000256" key="13">
    <source>
        <dbReference type="SAM" id="MobiDB-lite"/>
    </source>
</evidence>
<comment type="similarity">
    <text evidence="2 12">Belongs to the ApbE family.</text>
</comment>
<evidence type="ECO:0000256" key="12">
    <source>
        <dbReference type="PIRNR" id="PIRNR006268"/>
    </source>
</evidence>
<evidence type="ECO:0000256" key="11">
    <source>
        <dbReference type="ARBA" id="ARBA00048540"/>
    </source>
</evidence>
<evidence type="ECO:0000256" key="8">
    <source>
        <dbReference type="ARBA" id="ARBA00022827"/>
    </source>
</evidence>
<evidence type="ECO:0000256" key="7">
    <source>
        <dbReference type="ARBA" id="ARBA00022723"/>
    </source>
</evidence>
<keyword evidence="7 12" id="KW-0479">Metal-binding</keyword>
<protein>
    <recommendedName>
        <fullName evidence="4 12">FAD:protein FMN transferase</fullName>
        <ecNumber evidence="3 12">2.7.1.180</ecNumber>
    </recommendedName>
    <alternativeName>
        <fullName evidence="10 12">Flavin transferase</fullName>
    </alternativeName>
</protein>